<dbReference type="Pfam" id="PF24597">
    <property type="entry name" value="TPR_DOP1_M"/>
    <property type="match status" value="1"/>
</dbReference>
<evidence type="ECO:0000256" key="5">
    <source>
        <dbReference type="ARBA" id="ARBA00023136"/>
    </source>
</evidence>
<dbReference type="GO" id="GO:0006895">
    <property type="term" value="P:Golgi to endosome transport"/>
    <property type="evidence" value="ECO:0007669"/>
    <property type="project" value="InterPro"/>
</dbReference>
<accession>A0A8K0DI55</accession>
<name>A0A8K0DI55_IGNLU</name>
<evidence type="ECO:0000256" key="7">
    <source>
        <dbReference type="SAM" id="MobiDB-lite"/>
    </source>
</evidence>
<feature type="compositionally biased region" description="Low complexity" evidence="7">
    <location>
        <begin position="1192"/>
        <end position="1207"/>
    </location>
</feature>
<evidence type="ECO:0000313" key="12">
    <source>
        <dbReference type="EMBL" id="KAF2903992.1"/>
    </source>
</evidence>
<comment type="subcellular location">
    <subcellularLocation>
        <location evidence="1">Golgi apparatus membrane</location>
        <topology evidence="1">Peripheral membrane protein</topology>
    </subcellularLocation>
</comment>
<dbReference type="PANTHER" id="PTHR14042:SF24">
    <property type="entry name" value="PROTEIN DOPEY-1 HOMOLOG"/>
    <property type="match status" value="1"/>
</dbReference>
<keyword evidence="2" id="KW-0813">Transport</keyword>
<evidence type="ECO:0000259" key="11">
    <source>
        <dbReference type="Pfam" id="PF24601"/>
    </source>
</evidence>
<evidence type="ECO:0000256" key="6">
    <source>
        <dbReference type="ARBA" id="ARBA00046326"/>
    </source>
</evidence>
<evidence type="ECO:0000259" key="10">
    <source>
        <dbReference type="Pfam" id="PF24598"/>
    </source>
</evidence>
<dbReference type="InterPro" id="IPR007249">
    <property type="entry name" value="DOP1_N"/>
</dbReference>
<dbReference type="Pfam" id="PF24598">
    <property type="entry name" value="DOP1_C"/>
    <property type="match status" value="1"/>
</dbReference>
<dbReference type="InterPro" id="IPR040314">
    <property type="entry name" value="DOP1"/>
</dbReference>
<comment type="caution">
    <text evidence="12">The sequence shown here is derived from an EMBL/GenBank/DDBJ whole genome shotgun (WGS) entry which is preliminary data.</text>
</comment>
<evidence type="ECO:0000256" key="4">
    <source>
        <dbReference type="ARBA" id="ARBA00023034"/>
    </source>
</evidence>
<keyword evidence="5" id="KW-0472">Membrane</keyword>
<feature type="domain" description="DOP1-like TPR" evidence="11">
    <location>
        <begin position="1385"/>
        <end position="1735"/>
    </location>
</feature>
<feature type="region of interest" description="Disordered" evidence="7">
    <location>
        <begin position="629"/>
        <end position="695"/>
    </location>
</feature>
<dbReference type="Pfam" id="PF04118">
    <property type="entry name" value="Dopey_N"/>
    <property type="match status" value="1"/>
</dbReference>
<evidence type="ECO:0000259" key="8">
    <source>
        <dbReference type="Pfam" id="PF04118"/>
    </source>
</evidence>
<feature type="region of interest" description="Disordered" evidence="7">
    <location>
        <begin position="1187"/>
        <end position="1215"/>
    </location>
</feature>
<dbReference type="EMBL" id="VTPC01000880">
    <property type="protein sequence ID" value="KAF2903992.1"/>
    <property type="molecule type" value="Genomic_DNA"/>
</dbReference>
<reference evidence="12" key="1">
    <citation type="submission" date="2019-08" db="EMBL/GenBank/DDBJ databases">
        <title>The genome of the North American firefly Photinus pyralis.</title>
        <authorList>
            <consortium name="Photinus pyralis genome working group"/>
            <person name="Fallon T.R."/>
            <person name="Sander Lower S.E."/>
            <person name="Weng J.-K."/>
        </authorList>
    </citation>
    <scope>NUCLEOTIDE SEQUENCE</scope>
    <source>
        <strain evidence="12">TRF0915ILg1</strain>
        <tissue evidence="12">Whole body</tissue>
    </source>
</reference>
<sequence length="2454" mass="279224">MTTIAMEEYELMKDSKYRMYVAAVDKALKNFEYTSEWADLISALGKLNKVLLGYTKFPVIPRRIKISKRLAQCMHPALPSGVHLKALETYDIIFKCMGTNRLSHELFIYSAGLFPLLGHAAMTIRPILLQLYETHFVPLRERLRPALSGFLSGVLPGLETGSDHFDRTNALLEAVCDGVGPAWFYTCIWQCVRSNSPIRLPAISYVLTHYSRKLSMEDQLYLMGNDIDVMVSGLCAAVQDSSVLVQRSALDLLMVCFPMHNTQLLYADMVRLVTAGLSTILRRDMSLNRRLYSWLLGTEVNTNLLHSEHPLIKKINELPESHSHTEAYFELYSYDILAEAIRVTLTQSSTEIPLDIKPYRLLTSLFDKPQIGPVILDNILYDVFRALYLTSLYQQKHKNSAVRCVSFNGDITSLKGCDNNVVTKQFLNKNCQELIKNANLLFNTLETYYIWLYVGKLYEESIVAIRGRKKIIRDRCQINEIGSGPPNLLEVCILAEFLLDVIHIETYADNTSEILPNLFIKIITVAHENIALLNKHEVTQSLLLCTKVLTKIQPITIKHVPKTEIEINTVDQPDSTEVNQTDFVQIDNNNLSQIEIDKSFSENKEIRIGLEKSKSDSKINENLSKNELTIDDASRERSNSNQMLKKQNKVSPKIDKKTKNKKSKSSSKLYELKKDEQNDSVSSENLTPEKPEPPLEIPEIVAATNTTKLENKHVIRCLQLYKKFYVDFLQNKITPGVKVEEFFSLLVQDKEERTRNLEALLNKCLVRTTDFEPVKSCELITKDVNNLKAIATTKDNKSSEYEKAMSLASNILLEFSAFPNLLNEHNHEEELPHWLRALIVCACCSQKSTKDVQIVAMNTLLELFSLAKGQNIQLRQSGTSSCNTNVVIMGILEYSHVFFIEETTWIVEIMSQILWDLLGILHNQDQLMLCVMLLYQIHNIFDTRYFVEDVIASYLINESLSVEFFKRFSLLWHLGRELESKIPSQQNHTRNFDRSLLKVLDNLQNHTKSNIKLLSETFLTHSLLRNDIARIINPLFTILLSPATARISIRHINIHNADLQSEISAQDVQRLEDAKAKKIYAISSVNGNIMYHITDDANSKPAKRKSFLFSKAGKKTVGVVNMTTSITENASIVTKKNKDFKNVEVSPNMERNAKSNVKLFINPLSSKEIYPNGLTGSYTKLESNELQCCPGSEQSSSESLSDLTQTSNDSLPKNFRYSDTYLTSHNLDRDSGFESQNDSLFYMKSSSQEETHRSLSNIEKERKNSTTQKRTLLEHIEPISDGITDQIPKLPKSRSFDEKNDHQKIGDIENSLVHSWSYCLSDSERLNCELEMSTTAEEFFKGGDHAIITELLNEILDNVCGPEDMSSKQVSNLIFKQGGKNFTVYPMHYHMCLYYNVYDSDLILYALKTLRNSILSNPQLFVQCLATTGLKNLKNNDILYLLARHRKSVLGSGFSGEVSQEHVNFYRGYMFLDTLISICLNYARTFYPSLDNRRLTHEDIDKNLKIQLASLEVLDIVIRSIINIVNENSKGFSSYIADMLVKCKLQKVLLHCLLTSVRNFDEDMTFAEEILLFNNFQLYNSHKRVCEHVEAFQIQLLRLIQSLIILEYHVFPKQEAITTSQQQNLPTSGGEHLTYTPTILIPEQQMFLSAIMSALRHQNMKYLHESWCNMITACLPYVGQNLKQIALSVIHQICNNIEKIADTYKSSELNGELCSDYAITQLNSLTILCHYCLLDSSQSVPQNFSANANSPISNPGEIFNNLVSVFFAQTAGDFNQTNKQNCNFYQNARKTILSHMPRIISSVAKLWQTIVNIEGDFNGVYGNSKIVKQQLLEFLSPISIYHGASFLAAIAVAWYERRNPFASVKTVLPEPNTSQSNLVYLISAIRVIPLDNLVQTVTAVIRNPPPTEGLSSDVCLDVSVLELFYCYMRNASATQLSEAWGSLLTLMREGCSLTPPAQFLLAALLHELMIKCCPLEERKDQKDLQDVTAKLIECVSQVCGSCLEQTTWLRRNLAVKEQEDDNNSSLVNGTTNSEVLTASNHSVQAQLVLSEILAPILDICFGSSEKDKVNAILGSLMYNIVPYLKTHTVRNMPSFHACSKLLASLSSYQYTRKAWKKDVFDLLLDNSLFQMDYSCLKYWKVIVDNLMTHDNTTFRDLMSRVSMTQSGSLSIFSSREQEYEQKAQLLKRLAFVIFCSETDQYAKYMPDIQEQLNSNLRLNVPGIQAQVFLCFRVLLIRMTPLHVTSLWPIVISEMLQVFLQIEQELSTDTEEFSSHIKLLSALDASWATNSSNGLHALGHPHWLRLQLATAKLLDLALLLPATALPQFQMYRWAFVGDDLAHVTTQNHQDTPTFMPHVSRIANLMDQKFTDTQIETLPTKQNELLLTMNSINQLKDLHGFFKTLSLCSNRHRTECSGAVSSDYNLHEKQIDKKLNVILERIDKVIEMDFLDKIPR</sequence>
<feature type="region of interest" description="Disordered" evidence="7">
    <location>
        <begin position="1244"/>
        <end position="1268"/>
    </location>
</feature>
<organism evidence="12 13">
    <name type="scientific">Ignelater luminosus</name>
    <name type="common">Cucubano</name>
    <name type="synonym">Pyrophorus luminosus</name>
    <dbReference type="NCBI Taxonomy" id="2038154"/>
    <lineage>
        <taxon>Eukaryota</taxon>
        <taxon>Metazoa</taxon>
        <taxon>Ecdysozoa</taxon>
        <taxon>Arthropoda</taxon>
        <taxon>Hexapoda</taxon>
        <taxon>Insecta</taxon>
        <taxon>Pterygota</taxon>
        <taxon>Neoptera</taxon>
        <taxon>Endopterygota</taxon>
        <taxon>Coleoptera</taxon>
        <taxon>Polyphaga</taxon>
        <taxon>Elateriformia</taxon>
        <taxon>Elateroidea</taxon>
        <taxon>Elateridae</taxon>
        <taxon>Agrypninae</taxon>
        <taxon>Pyrophorini</taxon>
        <taxon>Ignelater</taxon>
    </lineage>
</organism>
<evidence type="ECO:0008006" key="14">
    <source>
        <dbReference type="Google" id="ProtNLM"/>
    </source>
</evidence>
<dbReference type="InterPro" id="IPR056459">
    <property type="entry name" value="TPR_DOP1"/>
</dbReference>
<evidence type="ECO:0000313" key="13">
    <source>
        <dbReference type="Proteomes" id="UP000801492"/>
    </source>
</evidence>
<proteinExistence type="inferred from homology"/>
<dbReference type="InterPro" id="IPR056457">
    <property type="entry name" value="DOP1_C"/>
</dbReference>
<evidence type="ECO:0000256" key="3">
    <source>
        <dbReference type="ARBA" id="ARBA00022927"/>
    </source>
</evidence>
<feature type="domain" description="DOP1 N-terminal" evidence="8">
    <location>
        <begin position="14"/>
        <end position="299"/>
    </location>
</feature>
<keyword evidence="4" id="KW-0333">Golgi apparatus</keyword>
<comment type="similarity">
    <text evidence="6">Belongs to the DOP1 family.</text>
</comment>
<dbReference type="Proteomes" id="UP000801492">
    <property type="component" value="Unassembled WGS sequence"/>
</dbReference>
<feature type="compositionally biased region" description="Basic and acidic residues" evidence="7">
    <location>
        <begin position="1247"/>
        <end position="1264"/>
    </location>
</feature>
<dbReference type="GO" id="GO:0015031">
    <property type="term" value="P:protein transport"/>
    <property type="evidence" value="ECO:0007669"/>
    <property type="project" value="UniProtKB-KW"/>
</dbReference>
<feature type="domain" description="DOP1-like C-terminal" evidence="10">
    <location>
        <begin position="1927"/>
        <end position="2405"/>
    </location>
</feature>
<evidence type="ECO:0000259" key="9">
    <source>
        <dbReference type="Pfam" id="PF24597"/>
    </source>
</evidence>
<feature type="domain" description="DOP1-like middle TPR" evidence="9">
    <location>
        <begin position="328"/>
        <end position="566"/>
    </location>
</feature>
<dbReference type="PANTHER" id="PTHR14042">
    <property type="entry name" value="DOPEY-RELATED"/>
    <property type="match status" value="1"/>
</dbReference>
<dbReference type="GO" id="GO:0000139">
    <property type="term" value="C:Golgi membrane"/>
    <property type="evidence" value="ECO:0007669"/>
    <property type="project" value="UniProtKB-SubCell"/>
</dbReference>
<protein>
    <recommendedName>
        <fullName evidence="14">Protein dopey-1 homolog</fullName>
    </recommendedName>
</protein>
<keyword evidence="13" id="KW-1185">Reference proteome</keyword>
<dbReference type="OrthoDB" id="297643at2759"/>
<gene>
    <name evidence="12" type="ORF">ILUMI_02163</name>
</gene>
<dbReference type="GO" id="GO:0005768">
    <property type="term" value="C:endosome"/>
    <property type="evidence" value="ECO:0007669"/>
    <property type="project" value="TreeGrafter"/>
</dbReference>
<dbReference type="InterPro" id="IPR056458">
    <property type="entry name" value="TPR_DOP1_M"/>
</dbReference>
<dbReference type="GO" id="GO:0005829">
    <property type="term" value="C:cytosol"/>
    <property type="evidence" value="ECO:0007669"/>
    <property type="project" value="GOC"/>
</dbReference>
<dbReference type="Pfam" id="PF24601">
    <property type="entry name" value="TPR_DOP1"/>
    <property type="match status" value="1"/>
</dbReference>
<evidence type="ECO:0000256" key="1">
    <source>
        <dbReference type="ARBA" id="ARBA00004395"/>
    </source>
</evidence>
<keyword evidence="3" id="KW-0653">Protein transport</keyword>
<dbReference type="GO" id="GO:0005802">
    <property type="term" value="C:trans-Golgi network"/>
    <property type="evidence" value="ECO:0007669"/>
    <property type="project" value="TreeGrafter"/>
</dbReference>
<evidence type="ECO:0000256" key="2">
    <source>
        <dbReference type="ARBA" id="ARBA00022448"/>
    </source>
</evidence>